<dbReference type="Proteomes" id="UP000038830">
    <property type="component" value="Unassembled WGS sequence"/>
</dbReference>
<accession>A0A0H5C7Y5</accession>
<dbReference type="AlphaFoldDB" id="A0A0H5C7Y5"/>
<gene>
    <name evidence="1" type="ORF">BN1211_5238</name>
</gene>
<dbReference type="EMBL" id="CDQK01000006">
    <property type="protein sequence ID" value="CEP24415.1"/>
    <property type="molecule type" value="Genomic_DNA"/>
</dbReference>
<sequence>MRLFQLEQKQLLVVKQLLIVIPMLSVLSTALITADYTPDNCDVTSATKKSTSWIPYTGLKLLREVVFRDDSVRRYMSSSQCDKGELEAQTISGTGDEADVAWGMPMCFFSERRIVVDDPKKHMKPRYRNISLSDLPKLPHSRNPLAKPPQVLSLEPRSLSDKLQDLLEQLSRDGQLVEHTQGSLVSKLQDLKVISYNNLTQDDVNQLKCFKMARRKKYSLRNKTLYSPNTWVGGLFECHVSESEKLRYLASLKSAGSKTTPAIPFQISCNSSKPLLPLIADDATSISASLDDDRLLKLRIPYLLTPAVSPLETLKLGGKLPQLNKFQPSDVNNDSSLYNDEKWYEGISASEDYHYSPEDGEKVLKALRHSKSLVEDLLKHREDAIIRLLFQQDDIELKLIYLLSKLDNAETSLQFLESLQQPWDELTLSEERFHYSNF</sequence>
<name>A0A0H5C7Y5_CYBJN</name>
<protein>
    <submittedName>
        <fullName evidence="1">Uncharacterized protein</fullName>
    </submittedName>
</protein>
<evidence type="ECO:0000313" key="1">
    <source>
        <dbReference type="EMBL" id="CEP24415.1"/>
    </source>
</evidence>
<proteinExistence type="predicted"/>
<reference evidence="2" key="1">
    <citation type="journal article" date="2015" name="J. Biotechnol.">
        <title>The structure of the Cyberlindnera jadinii genome and its relation to Candida utilis analyzed by the occurrence of single nucleotide polymorphisms.</title>
        <authorList>
            <person name="Rupp O."/>
            <person name="Brinkrolf K."/>
            <person name="Buerth C."/>
            <person name="Kunigo M."/>
            <person name="Schneider J."/>
            <person name="Jaenicke S."/>
            <person name="Goesmann A."/>
            <person name="Puehler A."/>
            <person name="Jaeger K.-E."/>
            <person name="Ernst J.F."/>
        </authorList>
    </citation>
    <scope>NUCLEOTIDE SEQUENCE [LARGE SCALE GENOMIC DNA]</scope>
    <source>
        <strain evidence="2">ATCC 18201 / CBS 1600 / BCRC 20928 / JCM 3617 / NBRC 0987 / NRRL Y-1542</strain>
    </source>
</reference>
<evidence type="ECO:0000313" key="2">
    <source>
        <dbReference type="Proteomes" id="UP000038830"/>
    </source>
</evidence>
<organism evidence="1 2">
    <name type="scientific">Cyberlindnera jadinii (strain ATCC 18201 / CBS 1600 / BCRC 20928 / JCM 3617 / NBRC 0987 / NRRL Y-1542)</name>
    <name type="common">Torula yeast</name>
    <name type="synonym">Candida utilis</name>
    <dbReference type="NCBI Taxonomy" id="983966"/>
    <lineage>
        <taxon>Eukaryota</taxon>
        <taxon>Fungi</taxon>
        <taxon>Dikarya</taxon>
        <taxon>Ascomycota</taxon>
        <taxon>Saccharomycotina</taxon>
        <taxon>Saccharomycetes</taxon>
        <taxon>Phaffomycetales</taxon>
        <taxon>Phaffomycetaceae</taxon>
        <taxon>Cyberlindnera</taxon>
    </lineage>
</organism>